<dbReference type="CDD" id="cd00090">
    <property type="entry name" value="HTH_ARSR"/>
    <property type="match status" value="1"/>
</dbReference>
<dbReference type="InterPro" id="IPR036390">
    <property type="entry name" value="WH_DNA-bd_sf"/>
</dbReference>
<keyword evidence="1" id="KW-0472">Membrane</keyword>
<evidence type="ECO:0000313" key="3">
    <source>
        <dbReference type="Proteomes" id="UP000066737"/>
    </source>
</evidence>
<feature type="transmembrane region" description="Helical" evidence="1">
    <location>
        <begin position="176"/>
        <end position="196"/>
    </location>
</feature>
<dbReference type="OrthoDB" id="11368at2157"/>
<reference evidence="3" key="1">
    <citation type="journal article" date="2016" name="Environ. Microbiol.">
        <title>The complete genome of a viable archaeum isolated from 123-million-year-old rock salt.</title>
        <authorList>
            <person name="Jaakkola S.T."/>
            <person name="Pfeiffer F."/>
            <person name="Ravantti J.J."/>
            <person name="Guo Q."/>
            <person name="Liu Y."/>
            <person name="Chen X."/>
            <person name="Ma H."/>
            <person name="Yang C."/>
            <person name="Oksanen H.M."/>
            <person name="Bamford D.H."/>
        </authorList>
    </citation>
    <scope>NUCLEOTIDE SEQUENCE</scope>
    <source>
        <strain evidence="3">JI20-1</strain>
        <plasmid evidence="3">Plasmid pSTJ001</plasmid>
    </source>
</reference>
<keyword evidence="3" id="KW-1185">Reference proteome</keyword>
<dbReference type="Proteomes" id="UP000066737">
    <property type="component" value="Plasmid pSTJ001"/>
</dbReference>
<dbReference type="Gene3D" id="1.10.10.10">
    <property type="entry name" value="Winged helix-like DNA-binding domain superfamily/Winged helix DNA-binding domain"/>
    <property type="match status" value="1"/>
</dbReference>
<dbReference type="SUPFAM" id="SSF46785">
    <property type="entry name" value="Winged helix' DNA-binding domain"/>
    <property type="match status" value="1"/>
</dbReference>
<evidence type="ECO:0000256" key="1">
    <source>
        <dbReference type="SAM" id="Phobius"/>
    </source>
</evidence>
<name>A0A0U5H7D1_9EURY</name>
<dbReference type="EMBL" id="LN831303">
    <property type="protein sequence ID" value="CQH64224.1"/>
    <property type="molecule type" value="Genomic_DNA"/>
</dbReference>
<dbReference type="KEGG" id="hhb:Hhub_4324"/>
<dbReference type="RefSeq" id="WP_169793426.1">
    <property type="nucleotide sequence ID" value="NZ_LN831303.1"/>
</dbReference>
<feature type="transmembrane region" description="Helical" evidence="1">
    <location>
        <begin position="124"/>
        <end position="145"/>
    </location>
</feature>
<dbReference type="Pfam" id="PF12840">
    <property type="entry name" value="HTH_20"/>
    <property type="match status" value="1"/>
</dbReference>
<evidence type="ECO:0000313" key="2">
    <source>
        <dbReference type="EMBL" id="CQH64224.1"/>
    </source>
</evidence>
<keyword evidence="1" id="KW-1133">Transmembrane helix</keyword>
<gene>
    <name evidence="2" type="ORF">HHUB_4324</name>
</gene>
<geneLocation type="plasmid" evidence="3">
    <name>pSTJ001</name>
</geneLocation>
<organism evidence="2 3">
    <name type="scientific">Halobacterium hubeiense</name>
    <dbReference type="NCBI Taxonomy" id="1407499"/>
    <lineage>
        <taxon>Archaea</taxon>
        <taxon>Methanobacteriati</taxon>
        <taxon>Methanobacteriota</taxon>
        <taxon>Stenosarchaea group</taxon>
        <taxon>Halobacteria</taxon>
        <taxon>Halobacteriales</taxon>
        <taxon>Halobacteriaceae</taxon>
        <taxon>Halobacterium</taxon>
    </lineage>
</organism>
<dbReference type="GeneID" id="26660622"/>
<proteinExistence type="predicted"/>
<dbReference type="InterPro" id="IPR011991">
    <property type="entry name" value="ArsR-like_HTH"/>
</dbReference>
<dbReference type="AlphaFoldDB" id="A0A0U5H7D1"/>
<protein>
    <submittedName>
        <fullName evidence="2">ArsR family transcription regulator</fullName>
    </submittedName>
</protein>
<accession>A0A0U5H7D1</accession>
<dbReference type="InterPro" id="IPR036388">
    <property type="entry name" value="WH-like_DNA-bd_sf"/>
</dbReference>
<keyword evidence="1" id="KW-0812">Transmembrane</keyword>
<sequence length="206" mass="22707">MTSIRELAQNERPPDEDGTLRVVDMNDEQAVSLFKTLGDETTLKIYTAIQQEPKTPPELQELTETTLQNTHYHLNKLEDADLIEPVDTWVSDRGKDMNVYGPTNSPLLISFAAEQDAPGIRSRIVSVLGMVGVVSLVSLFVEYAVDLLVEPASQWRQVGAGGYGEQESLTAIFLQYPGLCVFAFGLLGIFAYLIFVSSTGVKTFKS</sequence>